<evidence type="ECO:0000313" key="5">
    <source>
        <dbReference type="Proteomes" id="UP000515860"/>
    </source>
</evidence>
<dbReference type="Pfam" id="PF00563">
    <property type="entry name" value="EAL"/>
    <property type="match status" value="1"/>
</dbReference>
<name>A0A7G9GBL3_9FIRM</name>
<dbReference type="SUPFAM" id="SSF55073">
    <property type="entry name" value="Nucleotide cyclase"/>
    <property type="match status" value="2"/>
</dbReference>
<dbReference type="PROSITE" id="PS50887">
    <property type="entry name" value="GGDEF"/>
    <property type="match status" value="1"/>
</dbReference>
<dbReference type="Pfam" id="PF00990">
    <property type="entry name" value="GGDEF"/>
    <property type="match status" value="2"/>
</dbReference>
<dbReference type="SMART" id="SM00052">
    <property type="entry name" value="EAL"/>
    <property type="match status" value="1"/>
</dbReference>
<feature type="domain" description="HAMP" evidence="2">
    <location>
        <begin position="434"/>
        <end position="486"/>
    </location>
</feature>
<gene>
    <name evidence="4" type="ORF">H9Q79_15085</name>
</gene>
<dbReference type="PANTHER" id="PTHR33121:SF71">
    <property type="entry name" value="OXYGEN SENSOR PROTEIN DOSP"/>
    <property type="match status" value="1"/>
</dbReference>
<dbReference type="GO" id="GO:0071111">
    <property type="term" value="F:cyclic-guanylate-specific phosphodiesterase activity"/>
    <property type="evidence" value="ECO:0007669"/>
    <property type="project" value="InterPro"/>
</dbReference>
<evidence type="ECO:0000313" key="4">
    <source>
        <dbReference type="EMBL" id="QNM08195.1"/>
    </source>
</evidence>
<proteinExistence type="predicted"/>
<evidence type="ECO:0000259" key="1">
    <source>
        <dbReference type="PROSITE" id="PS50883"/>
    </source>
</evidence>
<dbReference type="InterPro" id="IPR029787">
    <property type="entry name" value="Nucleotide_cyclase"/>
</dbReference>
<dbReference type="CDD" id="cd01948">
    <property type="entry name" value="EAL"/>
    <property type="match status" value="1"/>
</dbReference>
<dbReference type="CDD" id="cd01949">
    <property type="entry name" value="GGDEF"/>
    <property type="match status" value="1"/>
</dbReference>
<dbReference type="SMART" id="SM00267">
    <property type="entry name" value="GGDEF"/>
    <property type="match status" value="1"/>
</dbReference>
<dbReference type="GO" id="GO:0007165">
    <property type="term" value="P:signal transduction"/>
    <property type="evidence" value="ECO:0007669"/>
    <property type="project" value="InterPro"/>
</dbReference>
<dbReference type="InterPro" id="IPR035919">
    <property type="entry name" value="EAL_sf"/>
</dbReference>
<dbReference type="InterPro" id="IPR000160">
    <property type="entry name" value="GGDEF_dom"/>
</dbReference>
<dbReference type="PROSITE" id="PS50885">
    <property type="entry name" value="HAMP"/>
    <property type="match status" value="1"/>
</dbReference>
<evidence type="ECO:0000259" key="2">
    <source>
        <dbReference type="PROSITE" id="PS50885"/>
    </source>
</evidence>
<dbReference type="GO" id="GO:0016020">
    <property type="term" value="C:membrane"/>
    <property type="evidence" value="ECO:0007669"/>
    <property type="project" value="InterPro"/>
</dbReference>
<dbReference type="InterPro" id="IPR043128">
    <property type="entry name" value="Rev_trsase/Diguanyl_cyclase"/>
</dbReference>
<dbReference type="Gene3D" id="3.20.20.450">
    <property type="entry name" value="EAL domain"/>
    <property type="match status" value="1"/>
</dbReference>
<dbReference type="PROSITE" id="PS50883">
    <property type="entry name" value="EAL"/>
    <property type="match status" value="1"/>
</dbReference>
<accession>A0A7G9GBL3</accession>
<sequence length="913" mass="102824">MKHRIRRWLPACAAWCLSLALSAGLFAWMRQTLTGVRRSEAENILHFYVDNIEYKLQGKLSGADALAQTAYVMKDRGSGWFERAAEILLEREEVRYVCLIEGDTVTEALPEALYGGQAGRGLDEFSYIYTMAKVVKELVVEGPVVMEGDAGGREVFLFLQPFTEENAYLGEIVVALDRDYVLDQLGFGSLSERGYAYELWRVEPQNGGKEVITVSDDETDFSSAVKETFYLPTQWNISIQPADGWFSPGENILSGLLCLGAMALMLSLMWSLAKLRRKSMRLNKLSLTDSQTGMWNRKGFTAELESGFSKREMSVSLFLFVFEGYDQVAQLIGPEEEAAFLKSIPQKLADYIHNPFFAGRLSAGSFAAAVCEEMSDQQLEDFARGLSLELILKVRINGKKSFLTARYRTACFRPGESSAEAALGTLISAYYEQRAQESPVRRLRENCMRLIEGKSDVTFDEYSDMEMTELSKTFNQYRRQVEQLAYFDPAFHVGNRSKYLRDAGTLINYDKKRPFHLFCIDICAFSQYNEMFSAETGDAILNEVIHRLSRTFGTYLYRINGDVFLGLMLTDETEERVTQRLHDLLAAPVVAGNTSFSLQVRVAACRYPESGGSPDALLDRIQSALRHAKESGRKTVIYDLALDQAIRMESEILHRMRASVRRGELEVWYQPIMHLGSGRFTAVEALVRLPDGNGGYYSSEQVVDLAERRGMVKEFGDYVLDRAGRFMNSQGSELGLLRMCVNLSVQQLLVGNSVEQLLELIRSTGVKADQITLEITESILIQSVEFARGALEQLRQTGLHIALDDFGAGYSSLNYLFNLPVDVVKIDRSLTSQIRTNPKQNTLLRAIVKMAKINSLTVVLEGIETPEEQELIKTSGAEFVQGFCYARPMREDELVSFLKERNLEKSVGSSYNN</sequence>
<organism evidence="4 5">
    <name type="scientific">Wansuia hejianensis</name>
    <dbReference type="NCBI Taxonomy" id="2763667"/>
    <lineage>
        <taxon>Bacteria</taxon>
        <taxon>Bacillati</taxon>
        <taxon>Bacillota</taxon>
        <taxon>Clostridia</taxon>
        <taxon>Lachnospirales</taxon>
        <taxon>Lachnospiraceae</taxon>
        <taxon>Wansuia</taxon>
    </lineage>
</organism>
<dbReference type="Gene3D" id="3.30.70.270">
    <property type="match status" value="2"/>
</dbReference>
<feature type="domain" description="EAL" evidence="1">
    <location>
        <begin position="649"/>
        <end position="902"/>
    </location>
</feature>
<keyword evidence="5" id="KW-1185">Reference proteome</keyword>
<dbReference type="EMBL" id="CP060635">
    <property type="protein sequence ID" value="QNM08195.1"/>
    <property type="molecule type" value="Genomic_DNA"/>
</dbReference>
<dbReference type="RefSeq" id="WP_249328659.1">
    <property type="nucleotide sequence ID" value="NZ_CP060635.1"/>
</dbReference>
<dbReference type="PANTHER" id="PTHR33121">
    <property type="entry name" value="CYCLIC DI-GMP PHOSPHODIESTERASE PDEF"/>
    <property type="match status" value="1"/>
</dbReference>
<dbReference type="InterPro" id="IPR003660">
    <property type="entry name" value="HAMP_dom"/>
</dbReference>
<protein>
    <submittedName>
        <fullName evidence="4">EAL domain-containing protein</fullName>
    </submittedName>
</protein>
<dbReference type="InterPro" id="IPR050706">
    <property type="entry name" value="Cyclic-di-GMP_PDE-like"/>
</dbReference>
<dbReference type="InterPro" id="IPR001633">
    <property type="entry name" value="EAL_dom"/>
</dbReference>
<evidence type="ECO:0000259" key="3">
    <source>
        <dbReference type="PROSITE" id="PS50887"/>
    </source>
</evidence>
<reference evidence="4 5" key="1">
    <citation type="submission" date="2020-08" db="EMBL/GenBank/DDBJ databases">
        <authorList>
            <person name="Liu C."/>
            <person name="Sun Q."/>
        </authorList>
    </citation>
    <scope>NUCLEOTIDE SEQUENCE [LARGE SCALE GENOMIC DNA]</scope>
    <source>
        <strain evidence="4 5">NSJ-29</strain>
    </source>
</reference>
<dbReference type="KEGG" id="whj:H9Q79_15085"/>
<dbReference type="SUPFAM" id="SSF141868">
    <property type="entry name" value="EAL domain-like"/>
    <property type="match status" value="1"/>
</dbReference>
<dbReference type="AlphaFoldDB" id="A0A7G9GBL3"/>
<dbReference type="Proteomes" id="UP000515860">
    <property type="component" value="Chromosome"/>
</dbReference>
<feature type="domain" description="GGDEF" evidence="3">
    <location>
        <begin position="513"/>
        <end position="641"/>
    </location>
</feature>